<dbReference type="GO" id="GO:0016787">
    <property type="term" value="F:hydrolase activity"/>
    <property type="evidence" value="ECO:0007669"/>
    <property type="project" value="UniProtKB-KW"/>
</dbReference>
<gene>
    <name evidence="3" type="ORF">Ocin01_13560</name>
</gene>
<proteinExistence type="predicted"/>
<sequence>MDKSSDPVLSTNIQLDLQISMHEGNEDLNKTCLTQQSVTNTAISSDDFPILESTSTTIDAGSDFVAACLENANEHLEQLTHSQINYSNGMDEINVDPINFKTDSQVHESTSLIFDQPHLPKESDQTLSVNESISTEPSKKTKGKRKRRGCKRSLSTDQNTEDSQSKRKHTDLATQLEGQELNVSNPFVAMFNGILIPKPEDSPYASQCRKYLRENIVMPLRKKYYCSAENAMKLRTHLSKLDDDILGSFMDVEQLLYLLFDDALKEREFIQYSDGVGDFMHQTSIDNTDKSTSITVQTNLETSMRLNGNLKFQSVPNPALIIGLPRSNGKFVQYSTVIPSVELDISSIIVPAVCSLCHQTADWEKVDRKNIENPEPCCDICSERHASTNLDNTRVIVSRNKMRLVAVISVRASHFTAFIRNTMGTNEWLFFDSMAGEDQRSPHPFSCGRWRNFLTPIWLKFGGATLRVRLLLLQIRNLRIKNVPSTKFSAKSASRSLRHPSANLKGWGLYVKAVNNLDKWLEMVIIKLLENPNRAYQRDNDRDSFLKMRSCCDGHMCIYEQICYPRLYPLNSN</sequence>
<name>A0A1D2MJ92_ORCCI</name>
<protein>
    <submittedName>
        <fullName evidence="3">Ubiquitin carboxyl-terminal hydrolase CYLD</fullName>
    </submittedName>
</protein>
<accession>A0A1D2MJ92</accession>
<evidence type="ECO:0000256" key="1">
    <source>
        <dbReference type="ARBA" id="ARBA00022490"/>
    </source>
</evidence>
<evidence type="ECO:0000256" key="2">
    <source>
        <dbReference type="SAM" id="MobiDB-lite"/>
    </source>
</evidence>
<dbReference type="EMBL" id="LJIJ01001073">
    <property type="protein sequence ID" value="ODM93116.1"/>
    <property type="molecule type" value="Genomic_DNA"/>
</dbReference>
<evidence type="ECO:0000313" key="4">
    <source>
        <dbReference type="Proteomes" id="UP000094527"/>
    </source>
</evidence>
<dbReference type="STRING" id="48709.A0A1D2MJ92"/>
<feature type="region of interest" description="Disordered" evidence="2">
    <location>
        <begin position="112"/>
        <end position="169"/>
    </location>
</feature>
<feature type="compositionally biased region" description="Polar residues" evidence="2">
    <location>
        <begin position="125"/>
        <end position="136"/>
    </location>
</feature>
<dbReference type="AlphaFoldDB" id="A0A1D2MJ92"/>
<reference evidence="3 4" key="1">
    <citation type="journal article" date="2016" name="Genome Biol. Evol.">
        <title>Gene Family Evolution Reflects Adaptation to Soil Environmental Stressors in the Genome of the Collembolan Orchesella cincta.</title>
        <authorList>
            <person name="Faddeeva-Vakhrusheva A."/>
            <person name="Derks M.F."/>
            <person name="Anvar S.Y."/>
            <person name="Agamennone V."/>
            <person name="Suring W."/>
            <person name="Smit S."/>
            <person name="van Straalen N.M."/>
            <person name="Roelofs D."/>
        </authorList>
    </citation>
    <scope>NUCLEOTIDE SEQUENCE [LARGE SCALE GENOMIC DNA]</scope>
    <source>
        <tissue evidence="3">Mixed pool</tissue>
    </source>
</reference>
<dbReference type="Proteomes" id="UP000094527">
    <property type="component" value="Unassembled WGS sequence"/>
</dbReference>
<feature type="compositionally biased region" description="Polar residues" evidence="2">
    <location>
        <begin position="153"/>
        <end position="162"/>
    </location>
</feature>
<keyword evidence="1" id="KW-0963">Cytoplasm</keyword>
<dbReference type="OrthoDB" id="6287070at2759"/>
<organism evidence="3 4">
    <name type="scientific">Orchesella cincta</name>
    <name type="common">Springtail</name>
    <name type="synonym">Podura cincta</name>
    <dbReference type="NCBI Taxonomy" id="48709"/>
    <lineage>
        <taxon>Eukaryota</taxon>
        <taxon>Metazoa</taxon>
        <taxon>Ecdysozoa</taxon>
        <taxon>Arthropoda</taxon>
        <taxon>Hexapoda</taxon>
        <taxon>Collembola</taxon>
        <taxon>Entomobryomorpha</taxon>
        <taxon>Entomobryoidea</taxon>
        <taxon>Orchesellidae</taxon>
        <taxon>Orchesellinae</taxon>
        <taxon>Orchesella</taxon>
    </lineage>
</organism>
<dbReference type="PANTHER" id="PTHR11830">
    <property type="entry name" value="40S RIBOSOMAL PROTEIN S3A"/>
    <property type="match status" value="1"/>
</dbReference>
<comment type="caution">
    <text evidence="3">The sequence shown here is derived from an EMBL/GenBank/DDBJ whole genome shotgun (WGS) entry which is preliminary data.</text>
</comment>
<evidence type="ECO:0000313" key="3">
    <source>
        <dbReference type="EMBL" id="ODM93116.1"/>
    </source>
</evidence>
<dbReference type="Gene3D" id="3.90.70.10">
    <property type="entry name" value="Cysteine proteinases"/>
    <property type="match status" value="1"/>
</dbReference>
<keyword evidence="3" id="KW-0378">Hydrolase</keyword>
<feature type="compositionally biased region" description="Basic residues" evidence="2">
    <location>
        <begin position="140"/>
        <end position="151"/>
    </location>
</feature>
<keyword evidence="4" id="KW-1185">Reference proteome</keyword>